<keyword evidence="2" id="KW-1185">Reference proteome</keyword>
<evidence type="ECO:0000313" key="2">
    <source>
        <dbReference type="Proteomes" id="UP001630127"/>
    </source>
</evidence>
<reference evidence="1 2" key="1">
    <citation type="submission" date="2024-11" db="EMBL/GenBank/DDBJ databases">
        <title>A near-complete genome assembly of Cinchona calisaya.</title>
        <authorList>
            <person name="Lian D.C."/>
            <person name="Zhao X.W."/>
            <person name="Wei L."/>
        </authorList>
    </citation>
    <scope>NUCLEOTIDE SEQUENCE [LARGE SCALE GENOMIC DNA]</scope>
    <source>
        <tissue evidence="1">Nenye</tissue>
    </source>
</reference>
<organism evidence="1 2">
    <name type="scientific">Cinchona calisaya</name>
    <dbReference type="NCBI Taxonomy" id="153742"/>
    <lineage>
        <taxon>Eukaryota</taxon>
        <taxon>Viridiplantae</taxon>
        <taxon>Streptophyta</taxon>
        <taxon>Embryophyta</taxon>
        <taxon>Tracheophyta</taxon>
        <taxon>Spermatophyta</taxon>
        <taxon>Magnoliopsida</taxon>
        <taxon>eudicotyledons</taxon>
        <taxon>Gunneridae</taxon>
        <taxon>Pentapetalae</taxon>
        <taxon>asterids</taxon>
        <taxon>lamiids</taxon>
        <taxon>Gentianales</taxon>
        <taxon>Rubiaceae</taxon>
        <taxon>Cinchonoideae</taxon>
        <taxon>Cinchoneae</taxon>
        <taxon>Cinchona</taxon>
    </lineage>
</organism>
<dbReference type="Proteomes" id="UP001630127">
    <property type="component" value="Unassembled WGS sequence"/>
</dbReference>
<dbReference type="EMBL" id="JBJUIK010000014">
    <property type="protein sequence ID" value="KAL3504809.1"/>
    <property type="molecule type" value="Genomic_DNA"/>
</dbReference>
<evidence type="ECO:0000313" key="1">
    <source>
        <dbReference type="EMBL" id="KAL3504809.1"/>
    </source>
</evidence>
<name>A0ABD2YBI4_9GENT</name>
<protein>
    <submittedName>
        <fullName evidence="1">Uncharacterized protein</fullName>
    </submittedName>
</protein>
<gene>
    <name evidence="1" type="ORF">ACH5RR_034650</name>
</gene>
<dbReference type="AlphaFoldDB" id="A0ABD2YBI4"/>
<sequence length="128" mass="13682">MYEAFGRVLESGVAEHLGNSHVKFLLTRLKNVAYQAEHVADSFVAGEDSAQGAESYAHNDNGNDLCDTVIPTLSSSASSHANYCVTRGSEGEIHNRVKGADNKLVGFKDAEAEIIELLTTMGCSFGES</sequence>
<accession>A0ABD2YBI4</accession>
<comment type="caution">
    <text evidence="1">The sequence shown here is derived from an EMBL/GenBank/DDBJ whole genome shotgun (WGS) entry which is preliminary data.</text>
</comment>
<proteinExistence type="predicted"/>